<evidence type="ECO:0000313" key="4">
    <source>
        <dbReference type="EMBL" id="RIE08513.1"/>
    </source>
</evidence>
<dbReference type="EMBL" id="QXIU01000199">
    <property type="protein sequence ID" value="RIE08513.1"/>
    <property type="molecule type" value="Genomic_DNA"/>
</dbReference>
<dbReference type="OrthoDB" id="9783240at2"/>
<evidence type="ECO:0000313" key="5">
    <source>
        <dbReference type="Proteomes" id="UP000266489"/>
    </source>
</evidence>
<keyword evidence="2" id="KW-0732">Signal</keyword>
<name>A0A398D108_9BACT</name>
<proteinExistence type="inferred from homology"/>
<gene>
    <name evidence="4" type="ORF">SMC5_07950</name>
</gene>
<dbReference type="InterPro" id="IPR051010">
    <property type="entry name" value="BCAA_transport"/>
</dbReference>
<dbReference type="SUPFAM" id="SSF53822">
    <property type="entry name" value="Periplasmic binding protein-like I"/>
    <property type="match status" value="1"/>
</dbReference>
<evidence type="ECO:0000256" key="2">
    <source>
        <dbReference type="ARBA" id="ARBA00022729"/>
    </source>
</evidence>
<dbReference type="Gene3D" id="3.40.50.2300">
    <property type="match status" value="2"/>
</dbReference>
<protein>
    <submittedName>
        <fullName evidence="4">Ethanolamine utilization protein EutJ</fullName>
    </submittedName>
</protein>
<dbReference type="CDD" id="cd06347">
    <property type="entry name" value="PBP1_ABC_LivK_ligand_binding-like"/>
    <property type="match status" value="1"/>
</dbReference>
<dbReference type="AlphaFoldDB" id="A0A398D108"/>
<dbReference type="PROSITE" id="PS51257">
    <property type="entry name" value="PROKAR_LIPOPROTEIN"/>
    <property type="match status" value="1"/>
</dbReference>
<sequence>MRRLFAIILVCALIVSVGVGCKKAAVTPTDQVVNLGSIFGMTGASSSFGIAEDKGARMAVDEFNAAGGATIGGVKTTINYINEDDTGLPEVGASAVHKLIDQDKVIGIIGAQTSMVSLAIAPVLQAAGIPMISPSSTNEKVTLVGDYIFRSCFLDAFQGRVMANYVWNTLKLKTAAVLYDNANDYNMGIAQIFKTSFEGLGGKVVAYEAYTNEATTVDYKPQLTKIKAANPDFLYLPNYYNGVALQLKQARQMGLNAPAGGGDAWDSPDLVTIGGAAVEGAIFTNNFSKDDPSPLVQSFITSYTTKFGEAPAGVSSLAYDATGLLLDAFKTCGSIKGSDIRDAMKNTTFSGIGGAYKFDENRNPVKSAVIIKIVNGQQTYVTTVNP</sequence>
<dbReference type="InterPro" id="IPR028082">
    <property type="entry name" value="Peripla_BP_I"/>
</dbReference>
<comment type="caution">
    <text evidence="4">The sequence shown here is derived from an EMBL/GenBank/DDBJ whole genome shotgun (WGS) entry which is preliminary data.</text>
</comment>
<comment type="similarity">
    <text evidence="1">Belongs to the leucine-binding protein family.</text>
</comment>
<dbReference type="InterPro" id="IPR028081">
    <property type="entry name" value="Leu-bd"/>
</dbReference>
<dbReference type="PANTHER" id="PTHR30483:SF6">
    <property type="entry name" value="PERIPLASMIC BINDING PROTEIN OF ABC TRANSPORTER FOR NATURAL AMINO ACIDS"/>
    <property type="match status" value="1"/>
</dbReference>
<dbReference type="RefSeq" id="WP_119120282.1">
    <property type="nucleotide sequence ID" value="NZ_QXIU01000199.1"/>
</dbReference>
<dbReference type="Pfam" id="PF13458">
    <property type="entry name" value="Peripla_BP_6"/>
    <property type="match status" value="1"/>
</dbReference>
<reference evidence="4 5" key="1">
    <citation type="submission" date="2018-09" db="EMBL/GenBank/DDBJ databases">
        <title>Discovery and Ecogenomic Context for Candidatus Cryosericales, a Global Caldiserica Order Active in Thawing Permafrost.</title>
        <authorList>
            <person name="Martinez M.A."/>
            <person name="Woodcroft B.J."/>
            <person name="Ignacio Espinoza J.C."/>
            <person name="Zayed A."/>
            <person name="Singleton C.M."/>
            <person name="Boyd J."/>
            <person name="Li Y.-F."/>
            <person name="Purvine S."/>
            <person name="Maughan H."/>
            <person name="Hodgkins S.B."/>
            <person name="Anderson D."/>
            <person name="Sederholm M."/>
            <person name="Temperton B."/>
            <person name="Saleska S.R."/>
            <person name="Tyson G.W."/>
            <person name="Rich V.I."/>
        </authorList>
    </citation>
    <scope>NUCLEOTIDE SEQUENCE [LARGE SCALE GENOMIC DNA]</scope>
    <source>
        <strain evidence="4 5">SMC5</strain>
    </source>
</reference>
<dbReference type="PANTHER" id="PTHR30483">
    <property type="entry name" value="LEUCINE-SPECIFIC-BINDING PROTEIN"/>
    <property type="match status" value="1"/>
</dbReference>
<evidence type="ECO:0000256" key="1">
    <source>
        <dbReference type="ARBA" id="ARBA00010062"/>
    </source>
</evidence>
<evidence type="ECO:0000259" key="3">
    <source>
        <dbReference type="Pfam" id="PF13458"/>
    </source>
</evidence>
<dbReference type="Proteomes" id="UP000266489">
    <property type="component" value="Unassembled WGS sequence"/>
</dbReference>
<feature type="domain" description="Leucine-binding protein" evidence="3">
    <location>
        <begin position="33"/>
        <end position="374"/>
    </location>
</feature>
<accession>A0A398D108</accession>
<organism evidence="4 5">
    <name type="scientific">Candidatus Cryosericum odellii</name>
    <dbReference type="NCBI Taxonomy" id="2290917"/>
    <lineage>
        <taxon>Bacteria</taxon>
        <taxon>Pseudomonadati</taxon>
        <taxon>Caldisericota/Cryosericota group</taxon>
        <taxon>Candidatus Cryosericota</taxon>
        <taxon>Candidatus Cryosericia</taxon>
        <taxon>Candidatus Cryosericales</taxon>
        <taxon>Candidatus Cryosericaceae</taxon>
        <taxon>Candidatus Cryosericum</taxon>
    </lineage>
</organism>